<reference evidence="5 6" key="1">
    <citation type="submission" date="2019-07" db="EMBL/GenBank/DDBJ databases">
        <title>New species of Amycolatopsis and Streptomyces.</title>
        <authorList>
            <person name="Duangmal K."/>
            <person name="Teo W.F.A."/>
            <person name="Lipun K."/>
        </authorList>
    </citation>
    <scope>NUCLEOTIDE SEQUENCE [LARGE SCALE GENOMIC DNA]</scope>
    <source>
        <strain evidence="5 6">JCM 30562</strain>
    </source>
</reference>
<dbReference type="InterPro" id="IPR010610">
    <property type="entry name" value="EryCIII-like_C"/>
</dbReference>
<accession>A0A558AF03</accession>
<dbReference type="OrthoDB" id="3253247at2"/>
<evidence type="ECO:0000313" key="6">
    <source>
        <dbReference type="Proteomes" id="UP000318578"/>
    </source>
</evidence>
<organism evidence="5 6">
    <name type="scientific">Amycolatopsis acidiphila</name>
    <dbReference type="NCBI Taxonomy" id="715473"/>
    <lineage>
        <taxon>Bacteria</taxon>
        <taxon>Bacillati</taxon>
        <taxon>Actinomycetota</taxon>
        <taxon>Actinomycetes</taxon>
        <taxon>Pseudonocardiales</taxon>
        <taxon>Pseudonocardiaceae</taxon>
        <taxon>Amycolatopsis</taxon>
    </lineage>
</organism>
<dbReference type="AlphaFoldDB" id="A0A558AF03"/>
<dbReference type="RefSeq" id="WP_144637714.1">
    <property type="nucleotide sequence ID" value="NZ_BNAX01000006.1"/>
</dbReference>
<dbReference type="EMBL" id="VJZA01000015">
    <property type="protein sequence ID" value="TVT22849.1"/>
    <property type="molecule type" value="Genomic_DNA"/>
</dbReference>
<dbReference type="FunFam" id="3.40.50.2000:FF:000009">
    <property type="entry name" value="Sterol 3-beta-glucosyltransferase UGT80A2"/>
    <property type="match status" value="1"/>
</dbReference>
<evidence type="ECO:0000256" key="2">
    <source>
        <dbReference type="ARBA" id="ARBA00023194"/>
    </source>
</evidence>
<evidence type="ECO:0000313" key="5">
    <source>
        <dbReference type="EMBL" id="TVT22849.1"/>
    </source>
</evidence>
<feature type="domain" description="Erythromycin biosynthesis protein CIII-like C-terminal" evidence="4">
    <location>
        <begin position="308"/>
        <end position="407"/>
    </location>
</feature>
<dbReference type="SUPFAM" id="SSF53756">
    <property type="entry name" value="UDP-Glycosyltransferase/glycogen phosphorylase"/>
    <property type="match status" value="1"/>
</dbReference>
<gene>
    <name evidence="5" type="ORF">FNH06_12210</name>
</gene>
<evidence type="ECO:0000259" key="4">
    <source>
        <dbReference type="Pfam" id="PF06722"/>
    </source>
</evidence>
<dbReference type="GO" id="GO:0008194">
    <property type="term" value="F:UDP-glycosyltransferase activity"/>
    <property type="evidence" value="ECO:0007669"/>
    <property type="project" value="InterPro"/>
</dbReference>
<evidence type="ECO:0000256" key="1">
    <source>
        <dbReference type="ARBA" id="ARBA00004660"/>
    </source>
</evidence>
<sequence>MKVLILTHGSRGDVQPFAALATALQAAGHKAIVGLPASMASLVEPYGVDLIRYRDVASKLVNYPEFQEMADNNFRGLRGKKTAVQLRPKYNDVIAELLEDMAETAAQGADADLVVHNVALAGHEVAELLGIPAVPVGLQPFWVPTKAFPEPRFPFPLPPQLNKASYWWARFMLEYYEGSSVRKWRKETLRLPRRWQHRDYLRNPKGGPVTMLQGFTRYVLPEGTNYPGWVHTTGFWNLPTTSEWAPPQDLSDFLAAGEPPVYIGFGSNIGRNAARTGHIVAEAVRLAKVRAVVATGWGSIRPAAENEQVLYVDQVPHDWLLPKMAAVVHHCGGTISAAVVAGRPQVVCPFGFSDMPYYADRMHVLGVAPPPLPQRALTAENLSEALRQAVSSRSMATRAHELGRLTRAEGGAAAAVEILESLTGDSPTPRE</sequence>
<dbReference type="Pfam" id="PF03033">
    <property type="entry name" value="Glyco_transf_28"/>
    <property type="match status" value="1"/>
</dbReference>
<dbReference type="Gene3D" id="3.40.50.2000">
    <property type="entry name" value="Glycogen Phosphorylase B"/>
    <property type="match status" value="2"/>
</dbReference>
<comment type="caution">
    <text evidence="5">The sequence shown here is derived from an EMBL/GenBank/DDBJ whole genome shotgun (WGS) entry which is preliminary data.</text>
</comment>
<dbReference type="GO" id="GO:0033072">
    <property type="term" value="P:vancomycin biosynthetic process"/>
    <property type="evidence" value="ECO:0007669"/>
    <property type="project" value="UniProtKB-UniPathway"/>
</dbReference>
<dbReference type="InterPro" id="IPR002213">
    <property type="entry name" value="UDP_glucos_trans"/>
</dbReference>
<keyword evidence="2" id="KW-0045">Antibiotic biosynthesis</keyword>
<dbReference type="Pfam" id="PF06722">
    <property type="entry name" value="EryCIII-like_C"/>
    <property type="match status" value="1"/>
</dbReference>
<dbReference type="PANTHER" id="PTHR48050">
    <property type="entry name" value="STEROL 3-BETA-GLUCOSYLTRANSFERASE"/>
    <property type="match status" value="1"/>
</dbReference>
<protein>
    <submittedName>
        <fullName evidence="5">Glycosyltransferase family 1 protein</fullName>
    </submittedName>
</protein>
<dbReference type="InterPro" id="IPR004276">
    <property type="entry name" value="GlycoTrans_28_N"/>
</dbReference>
<keyword evidence="6" id="KW-1185">Reference proteome</keyword>
<dbReference type="PANTHER" id="PTHR48050:SF13">
    <property type="entry name" value="STEROL 3-BETA-GLUCOSYLTRANSFERASE UGT80A2"/>
    <property type="match status" value="1"/>
</dbReference>
<comment type="pathway">
    <text evidence="1">Antibiotic biosynthesis; vancomycin biosynthesis.</text>
</comment>
<proteinExistence type="predicted"/>
<dbReference type="GO" id="GO:0005975">
    <property type="term" value="P:carbohydrate metabolic process"/>
    <property type="evidence" value="ECO:0007669"/>
    <property type="project" value="InterPro"/>
</dbReference>
<dbReference type="UniPathway" id="UPA00162"/>
<dbReference type="Proteomes" id="UP000318578">
    <property type="component" value="Unassembled WGS sequence"/>
</dbReference>
<keyword evidence="5" id="KW-0808">Transferase</keyword>
<name>A0A558AF03_9PSEU</name>
<dbReference type="InterPro" id="IPR050426">
    <property type="entry name" value="Glycosyltransferase_28"/>
</dbReference>
<feature type="domain" description="Glycosyltransferase family 28 N-terminal" evidence="3">
    <location>
        <begin position="3"/>
        <end position="72"/>
    </location>
</feature>
<dbReference type="CDD" id="cd03784">
    <property type="entry name" value="GT1_Gtf-like"/>
    <property type="match status" value="1"/>
</dbReference>
<dbReference type="GO" id="GO:0016758">
    <property type="term" value="F:hexosyltransferase activity"/>
    <property type="evidence" value="ECO:0007669"/>
    <property type="project" value="InterPro"/>
</dbReference>
<evidence type="ECO:0000259" key="3">
    <source>
        <dbReference type="Pfam" id="PF03033"/>
    </source>
</evidence>